<dbReference type="HOGENOM" id="CLU_013584_14_3_9"/>
<evidence type="ECO:0000313" key="3">
    <source>
        <dbReference type="Proteomes" id="UP000033163"/>
    </source>
</evidence>
<dbReference type="InterPro" id="IPR043502">
    <property type="entry name" value="DNA/RNA_pol_sf"/>
</dbReference>
<gene>
    <name evidence="2" type="ORF">PRIO_5497</name>
</gene>
<organism evidence="2 3">
    <name type="scientific">Paenibacillus riograndensis SBR5</name>
    <dbReference type="NCBI Taxonomy" id="1073571"/>
    <lineage>
        <taxon>Bacteria</taxon>
        <taxon>Bacillati</taxon>
        <taxon>Bacillota</taxon>
        <taxon>Bacilli</taxon>
        <taxon>Bacillales</taxon>
        <taxon>Paenibacillaceae</taxon>
        <taxon>Paenibacillus</taxon>
        <taxon>Paenibacillus sonchi group</taxon>
    </lineage>
</organism>
<dbReference type="KEGG" id="pri:PRIO_5497"/>
<protein>
    <recommendedName>
        <fullName evidence="1">Reverse transcriptase domain-containing protein</fullName>
    </recommendedName>
</protein>
<dbReference type="EMBL" id="LN831776">
    <property type="protein sequence ID" value="CQR57885.1"/>
    <property type="molecule type" value="Genomic_DNA"/>
</dbReference>
<dbReference type="Gene3D" id="1.10.30.50">
    <property type="match status" value="1"/>
</dbReference>
<dbReference type="AlphaFoldDB" id="A0A0E4HD88"/>
<evidence type="ECO:0000313" key="2">
    <source>
        <dbReference type="EMBL" id="CQR57885.1"/>
    </source>
</evidence>
<proteinExistence type="predicted"/>
<name>A0A0E4HD88_9BACL</name>
<dbReference type="InterPro" id="IPR000477">
    <property type="entry name" value="RT_dom"/>
</dbReference>
<dbReference type="SUPFAM" id="SSF56672">
    <property type="entry name" value="DNA/RNA polymerases"/>
    <property type="match status" value="1"/>
</dbReference>
<accession>A0A0E4HD88</accession>
<feature type="domain" description="Reverse transcriptase" evidence="1">
    <location>
        <begin position="78"/>
        <end position="331"/>
    </location>
</feature>
<dbReference type="PATRIC" id="fig|1073571.4.peg.5893"/>
<dbReference type="InterPro" id="IPR003615">
    <property type="entry name" value="HNH_nuc"/>
</dbReference>
<sequence>MSALRYWDYYNMTGTFTELYERAKNKGKFSKLNDIVTSRENILLAYRTIKSNKGSRTAGTDGKTIEDIKVETDEAIVNLIRQKLLNYRPKKVRRVFIPKPNGKQRPLGIPCILDRIVQQCFKQVLEPIAEAHFYKHSYGFRPMRATHHAIARVQHLINFNRLHYIVDIDIKGFFDNVNHTRLIKQLWNMGIRDRKVLRIISKMLKAEIEGEGRPTKGTPQGGILSPLLSNIVLNDLDQWVAGQWADFTTTHKYDRDDNKYMALKKSHLKEGYIVRYADDFKILCRDWKTAQKWYHAVRSYLQERLKLDISPEKSQILNLRKRCSEFLGFTIRAAKKGHKRVTHTGINNKKKQQIKKEAKKRIRKIRQSPTAQNALLFNSYVLALHNYFNRATHVSLEFSRLARELRVFFYNRLKQVGKYEHPSNPPPVYHKFYSSNYKTFKIANVYLFPLANVKMNIAMNINQSITPFTEEGRKLIIERMKPDIQWEVAKLMKSRLPDRSLEYMDNRLSRYSMKMGKCEITGLFLHAENVHCHHYLPTHLKGNDQFKNLRILHRDVHKLIHASAKHTIMELRKRLNLTDKMIMTINQYRKRCNLELID</sequence>
<evidence type="ECO:0000259" key="1">
    <source>
        <dbReference type="PROSITE" id="PS50878"/>
    </source>
</evidence>
<dbReference type="PANTHER" id="PTHR34047:SF8">
    <property type="entry name" value="PROTEIN YKFC"/>
    <property type="match status" value="1"/>
</dbReference>
<dbReference type="PROSITE" id="PS50878">
    <property type="entry name" value="RT_POL"/>
    <property type="match status" value="1"/>
</dbReference>
<dbReference type="RefSeq" id="WP_046505559.1">
    <property type="nucleotide sequence ID" value="NZ_LN831776.1"/>
</dbReference>
<dbReference type="PANTHER" id="PTHR34047">
    <property type="entry name" value="NUCLEAR INTRON MATURASE 1, MITOCHONDRIAL-RELATED"/>
    <property type="match status" value="1"/>
</dbReference>
<dbReference type="NCBIfam" id="TIGR04416">
    <property type="entry name" value="group_II_RT_mat"/>
    <property type="match status" value="1"/>
</dbReference>
<dbReference type="CDD" id="cd00085">
    <property type="entry name" value="HNHc"/>
    <property type="match status" value="1"/>
</dbReference>
<reference evidence="3" key="1">
    <citation type="submission" date="2015-03" db="EMBL/GenBank/DDBJ databases">
        <authorList>
            <person name="Wibberg D."/>
        </authorList>
    </citation>
    <scope>NUCLEOTIDE SEQUENCE [LARGE SCALE GENOMIC DNA]</scope>
</reference>
<dbReference type="InterPro" id="IPR030931">
    <property type="entry name" value="Group_II_RT_mat"/>
</dbReference>
<dbReference type="Pfam" id="PF00078">
    <property type="entry name" value="RVT_1"/>
    <property type="match status" value="1"/>
</dbReference>
<dbReference type="InterPro" id="IPR051083">
    <property type="entry name" value="GrpII_Intron_Splice-Mob/Def"/>
</dbReference>
<dbReference type="Proteomes" id="UP000033163">
    <property type="component" value="Chromosome I"/>
</dbReference>
<dbReference type="CDD" id="cd01651">
    <property type="entry name" value="RT_G2_intron"/>
    <property type="match status" value="1"/>
</dbReference>